<evidence type="ECO:0000313" key="5">
    <source>
        <dbReference type="EMBL" id="CDW79577.1"/>
    </source>
</evidence>
<protein>
    <submittedName>
        <fullName evidence="5">Rna-binding domain protein</fullName>
    </submittedName>
</protein>
<dbReference type="PROSITE" id="PS50102">
    <property type="entry name" value="RRM"/>
    <property type="match status" value="2"/>
</dbReference>
<organism evidence="5 6">
    <name type="scientific">Stylonychia lemnae</name>
    <name type="common">Ciliate</name>
    <dbReference type="NCBI Taxonomy" id="5949"/>
    <lineage>
        <taxon>Eukaryota</taxon>
        <taxon>Sar</taxon>
        <taxon>Alveolata</taxon>
        <taxon>Ciliophora</taxon>
        <taxon>Intramacronucleata</taxon>
        <taxon>Spirotrichea</taxon>
        <taxon>Stichotrichia</taxon>
        <taxon>Sporadotrichida</taxon>
        <taxon>Oxytrichidae</taxon>
        <taxon>Stylonychinae</taxon>
        <taxon>Stylonychia</taxon>
    </lineage>
</organism>
<evidence type="ECO:0000259" key="4">
    <source>
        <dbReference type="PROSITE" id="PS50102"/>
    </source>
</evidence>
<keyword evidence="1 2" id="KW-0694">RNA-binding</keyword>
<evidence type="ECO:0000256" key="2">
    <source>
        <dbReference type="PROSITE-ProRule" id="PRU00176"/>
    </source>
</evidence>
<feature type="domain" description="RRM" evidence="4">
    <location>
        <begin position="133"/>
        <end position="210"/>
    </location>
</feature>
<gene>
    <name evidence="5" type="primary">Contig1095.g1189</name>
    <name evidence="5" type="ORF">STYLEM_8567</name>
</gene>
<reference evidence="5 6" key="1">
    <citation type="submission" date="2014-06" db="EMBL/GenBank/DDBJ databases">
        <authorList>
            <person name="Swart Estienne"/>
        </authorList>
    </citation>
    <scope>NUCLEOTIDE SEQUENCE [LARGE SCALE GENOMIC DNA]</scope>
    <source>
        <strain evidence="5 6">130c</strain>
    </source>
</reference>
<dbReference type="InterPro" id="IPR012677">
    <property type="entry name" value="Nucleotide-bd_a/b_plait_sf"/>
</dbReference>
<dbReference type="Gene3D" id="3.30.70.330">
    <property type="match status" value="2"/>
</dbReference>
<dbReference type="AlphaFoldDB" id="A0A078ADG0"/>
<dbReference type="SMART" id="SM00360">
    <property type="entry name" value="RRM"/>
    <property type="match status" value="2"/>
</dbReference>
<dbReference type="Pfam" id="PF00076">
    <property type="entry name" value="RRM_1"/>
    <property type="match status" value="2"/>
</dbReference>
<feature type="coiled-coil region" evidence="3">
    <location>
        <begin position="288"/>
        <end position="315"/>
    </location>
</feature>
<dbReference type="InParanoid" id="A0A078ADG0"/>
<dbReference type="SUPFAM" id="SSF54928">
    <property type="entry name" value="RNA-binding domain, RBD"/>
    <property type="match status" value="2"/>
</dbReference>
<accession>A0A078ADG0</accession>
<dbReference type="GO" id="GO:0003729">
    <property type="term" value="F:mRNA binding"/>
    <property type="evidence" value="ECO:0007669"/>
    <property type="project" value="TreeGrafter"/>
</dbReference>
<dbReference type="OrthoDB" id="266020at2759"/>
<dbReference type="InterPro" id="IPR000504">
    <property type="entry name" value="RRM_dom"/>
</dbReference>
<keyword evidence="3" id="KW-0175">Coiled coil</keyword>
<sequence>MKHLISKQQQYTFALLRGNNRQSISQTFQRGLYQSRLFSSKIFAEGLPTDWTQQEIAQYYGVVGEITQVNLVKNTMGQNTGKAIVTFSKDQAQKAAVQKFNNFAVNNIITIVKPYFESKDQISPRNVPSLIKRRLYLMNVPYDAHAKEVENLVKEFAQVDEVILPKDKSGRPRGYAFVYLKDAKDVDKAIEYVDGRHIRGRQIRAQSASDVKDIDSFLSYVRFVRRAFLTQVHDSKYFNEDNSKSNQMYLQQMQDSLILYSQENQVTIEESTQILLRDFGQIEQQQFAEQLEKFIEESKKQIQQNEEKWSEEERQKYPTLYFAEKLQEQINSSLGMPKEILYPPKREQFKPMVNGQISIGEIV</sequence>
<dbReference type="InterPro" id="IPR050502">
    <property type="entry name" value="Euk_RNA-bind_prot"/>
</dbReference>
<dbReference type="PANTHER" id="PTHR48025:SF1">
    <property type="entry name" value="RRM DOMAIN-CONTAINING PROTEIN"/>
    <property type="match status" value="1"/>
</dbReference>
<feature type="domain" description="RRM" evidence="4">
    <location>
        <begin position="40"/>
        <end position="111"/>
    </location>
</feature>
<name>A0A078ADG0_STYLE</name>
<evidence type="ECO:0000256" key="1">
    <source>
        <dbReference type="ARBA" id="ARBA00022884"/>
    </source>
</evidence>
<dbReference type="InterPro" id="IPR035979">
    <property type="entry name" value="RBD_domain_sf"/>
</dbReference>
<keyword evidence="6" id="KW-1185">Reference proteome</keyword>
<evidence type="ECO:0000256" key="3">
    <source>
        <dbReference type="SAM" id="Coils"/>
    </source>
</evidence>
<dbReference type="Proteomes" id="UP000039865">
    <property type="component" value="Unassembled WGS sequence"/>
</dbReference>
<proteinExistence type="predicted"/>
<evidence type="ECO:0000313" key="6">
    <source>
        <dbReference type="Proteomes" id="UP000039865"/>
    </source>
</evidence>
<dbReference type="EMBL" id="CCKQ01008133">
    <property type="protein sequence ID" value="CDW79577.1"/>
    <property type="molecule type" value="Genomic_DNA"/>
</dbReference>
<dbReference type="CDD" id="cd00590">
    <property type="entry name" value="RRM_SF"/>
    <property type="match status" value="2"/>
</dbReference>
<dbReference type="PANTHER" id="PTHR48025">
    <property type="entry name" value="OS02G0815200 PROTEIN"/>
    <property type="match status" value="1"/>
</dbReference>